<dbReference type="AlphaFoldDB" id="A0AAN8WP98"/>
<proteinExistence type="predicted"/>
<dbReference type="EMBL" id="JAXCGZ010017866">
    <property type="protein sequence ID" value="KAK7067661.1"/>
    <property type="molecule type" value="Genomic_DNA"/>
</dbReference>
<organism evidence="2 3">
    <name type="scientific">Halocaridina rubra</name>
    <name type="common">Hawaiian red shrimp</name>
    <dbReference type="NCBI Taxonomy" id="373956"/>
    <lineage>
        <taxon>Eukaryota</taxon>
        <taxon>Metazoa</taxon>
        <taxon>Ecdysozoa</taxon>
        <taxon>Arthropoda</taxon>
        <taxon>Crustacea</taxon>
        <taxon>Multicrustacea</taxon>
        <taxon>Malacostraca</taxon>
        <taxon>Eumalacostraca</taxon>
        <taxon>Eucarida</taxon>
        <taxon>Decapoda</taxon>
        <taxon>Pleocyemata</taxon>
        <taxon>Caridea</taxon>
        <taxon>Atyoidea</taxon>
        <taxon>Atyidae</taxon>
        <taxon>Halocaridina</taxon>
    </lineage>
</organism>
<keyword evidence="3" id="KW-1185">Reference proteome</keyword>
<feature type="region of interest" description="Disordered" evidence="1">
    <location>
        <begin position="1"/>
        <end position="41"/>
    </location>
</feature>
<evidence type="ECO:0000256" key="1">
    <source>
        <dbReference type="SAM" id="MobiDB-lite"/>
    </source>
</evidence>
<protein>
    <submittedName>
        <fullName evidence="2">Uncharacterized protein</fullName>
    </submittedName>
</protein>
<gene>
    <name evidence="2" type="ORF">SK128_027872</name>
</gene>
<accession>A0AAN8WP98</accession>
<name>A0AAN8WP98_HALRR</name>
<dbReference type="Proteomes" id="UP001381693">
    <property type="component" value="Unassembled WGS sequence"/>
</dbReference>
<comment type="caution">
    <text evidence="2">The sequence shown here is derived from an EMBL/GenBank/DDBJ whole genome shotgun (WGS) entry which is preliminary data.</text>
</comment>
<reference evidence="2 3" key="1">
    <citation type="submission" date="2023-11" db="EMBL/GenBank/DDBJ databases">
        <title>Halocaridina rubra genome assembly.</title>
        <authorList>
            <person name="Smith C."/>
        </authorList>
    </citation>
    <scope>NUCLEOTIDE SEQUENCE [LARGE SCALE GENOMIC DNA]</scope>
    <source>
        <strain evidence="2">EP-1</strain>
        <tissue evidence="2">Whole</tissue>
    </source>
</reference>
<feature type="compositionally biased region" description="Polar residues" evidence="1">
    <location>
        <begin position="18"/>
        <end position="41"/>
    </location>
</feature>
<sequence length="123" mass="13692">MSKKQREKVEDEVRYHKSQMQNINGEETSPDSSIYEPQTPTSSNIYPHMYNTYVPADIASFSTTGYPYTPQTTTPSIPLEINTSDYVIDSTTIDVRQTSLDALPDSGAMSPVVSSVKFDVTKT</sequence>
<evidence type="ECO:0000313" key="2">
    <source>
        <dbReference type="EMBL" id="KAK7067661.1"/>
    </source>
</evidence>
<evidence type="ECO:0000313" key="3">
    <source>
        <dbReference type="Proteomes" id="UP001381693"/>
    </source>
</evidence>